<dbReference type="InterPro" id="IPR027417">
    <property type="entry name" value="P-loop_NTPase"/>
</dbReference>
<dbReference type="AlphaFoldDB" id="A0A0W0UJ99"/>
<dbReference type="EMBL" id="LYOZ01000001">
    <property type="protein sequence ID" value="OCH99514.1"/>
    <property type="molecule type" value="Genomic_DNA"/>
</dbReference>
<feature type="domain" description="Zeta toxin" evidence="3">
    <location>
        <begin position="85"/>
        <end position="243"/>
    </location>
</feature>
<proteinExistence type="predicted"/>
<evidence type="ECO:0000259" key="3">
    <source>
        <dbReference type="Pfam" id="PF06414"/>
    </source>
</evidence>
<dbReference type="Proteomes" id="UP000054715">
    <property type="component" value="Unassembled WGS sequence"/>
</dbReference>
<dbReference type="STRING" id="455.Ljam_1978"/>
<sequence>MECLFKPIVLLLLYIVSSVVLAYNLACPPRDRQGQLRIDSQAIQILEQCIQQTPATKTLFFDSKTRQYAPQRQQLHEKIIAAILANKPCQVQHPIALLTGGFPGAGKSTYLQEKLPGLNANTFISIDADAIRAKLPEYQGWNAENTQSEVRDIMLAILGRLGKPCHYNLVYDSTMANTAYYQQLIQQLKAKGYRVYIIYVETPLDIAVERAKNRYLTTGRYVSTVYLTHIKKNGMKTFNAIKGIVDGYRLVDGQSFKILKQAGQPLPVTLND</sequence>
<dbReference type="GO" id="GO:0016301">
    <property type="term" value="F:kinase activity"/>
    <property type="evidence" value="ECO:0007669"/>
    <property type="project" value="InterPro"/>
</dbReference>
<reference evidence="5 7" key="2">
    <citation type="submission" date="2016-05" db="EMBL/GenBank/DDBJ databases">
        <authorList>
            <person name="Prochazka B."/>
            <person name="Indra A."/>
            <person name="Hasenberger P."/>
            <person name="Blaschitz M."/>
            <person name="Wagner L."/>
            <person name="Wewalka G."/>
            <person name="Sorschag S."/>
            <person name="Schmid D."/>
            <person name="Ruppitsch W."/>
        </authorList>
    </citation>
    <scope>NUCLEOTIDE SEQUENCE [LARGE SCALE GENOMIC DNA]</scope>
    <source>
        <strain evidence="5 7">974010_12</strain>
    </source>
</reference>
<evidence type="ECO:0000256" key="1">
    <source>
        <dbReference type="ARBA" id="ARBA00022741"/>
    </source>
</evidence>
<dbReference type="PATRIC" id="fig|455.5.peg.2084"/>
<reference evidence="4 6" key="1">
    <citation type="submission" date="2015-11" db="EMBL/GenBank/DDBJ databases">
        <title>Genomic analysis of 38 Legionella species identifies large and diverse effector repertoires.</title>
        <authorList>
            <person name="Burstein D."/>
            <person name="Amaro F."/>
            <person name="Zusman T."/>
            <person name="Lifshitz Z."/>
            <person name="Cohen O."/>
            <person name="Gilbert J.A."/>
            <person name="Pupko T."/>
            <person name="Shuman H.A."/>
            <person name="Segal G."/>
        </authorList>
    </citation>
    <scope>NUCLEOTIDE SEQUENCE [LARGE SCALE GENOMIC DNA]</scope>
    <source>
        <strain evidence="4 6">JA-26-G1-E2</strain>
    </source>
</reference>
<keyword evidence="7" id="KW-1185">Reference proteome</keyword>
<keyword evidence="1" id="KW-0547">Nucleotide-binding</keyword>
<evidence type="ECO:0000256" key="2">
    <source>
        <dbReference type="ARBA" id="ARBA00022840"/>
    </source>
</evidence>
<dbReference type="RefSeq" id="WP_058449874.1">
    <property type="nucleotide sequence ID" value="NZ_CAAAJF010000002.1"/>
</dbReference>
<dbReference type="EMBL" id="LNYG01000013">
    <property type="protein sequence ID" value="KTD07783.1"/>
    <property type="molecule type" value="Genomic_DNA"/>
</dbReference>
<dbReference type="Gene3D" id="3.40.50.300">
    <property type="entry name" value="P-loop containing nucleotide triphosphate hydrolases"/>
    <property type="match status" value="1"/>
</dbReference>
<evidence type="ECO:0000313" key="7">
    <source>
        <dbReference type="Proteomes" id="UP000093336"/>
    </source>
</evidence>
<dbReference type="EC" id="2.7.1.176" evidence="4"/>
<name>A0A0W0UJ99_9GAMM</name>
<dbReference type="InterPro" id="IPR010488">
    <property type="entry name" value="Zeta_toxin_domain"/>
</dbReference>
<keyword evidence="2" id="KW-0067">ATP-binding</keyword>
<evidence type="ECO:0000313" key="5">
    <source>
        <dbReference type="EMBL" id="OCH99514.1"/>
    </source>
</evidence>
<dbReference type="SUPFAM" id="SSF52540">
    <property type="entry name" value="P-loop containing nucleoside triphosphate hydrolases"/>
    <property type="match status" value="1"/>
</dbReference>
<gene>
    <name evidence="4" type="primary">pezT</name>
    <name evidence="5" type="ORF">A8135_07500</name>
    <name evidence="4" type="ORF">Ljam_1978</name>
</gene>
<dbReference type="OrthoDB" id="5653194at2"/>
<dbReference type="Proteomes" id="UP000093336">
    <property type="component" value="Unassembled WGS sequence"/>
</dbReference>
<protein>
    <submittedName>
        <fullName evidence="4">Toxin PezT</fullName>
        <ecNumber evidence="4">2.7.1.176</ecNumber>
    </submittedName>
</protein>
<evidence type="ECO:0000313" key="6">
    <source>
        <dbReference type="Proteomes" id="UP000054715"/>
    </source>
</evidence>
<keyword evidence="4" id="KW-0808">Transferase</keyword>
<comment type="caution">
    <text evidence="4">The sequence shown here is derived from an EMBL/GenBank/DDBJ whole genome shotgun (WGS) entry which is preliminary data.</text>
</comment>
<evidence type="ECO:0000313" key="4">
    <source>
        <dbReference type="EMBL" id="KTD07783.1"/>
    </source>
</evidence>
<dbReference type="Pfam" id="PF06414">
    <property type="entry name" value="Zeta_toxin"/>
    <property type="match status" value="1"/>
</dbReference>
<dbReference type="GO" id="GO:0005524">
    <property type="term" value="F:ATP binding"/>
    <property type="evidence" value="ECO:0007669"/>
    <property type="project" value="UniProtKB-KW"/>
</dbReference>
<organism evidence="4 6">
    <name type="scientific">Legionella jamestowniensis</name>
    <dbReference type="NCBI Taxonomy" id="455"/>
    <lineage>
        <taxon>Bacteria</taxon>
        <taxon>Pseudomonadati</taxon>
        <taxon>Pseudomonadota</taxon>
        <taxon>Gammaproteobacteria</taxon>
        <taxon>Legionellales</taxon>
        <taxon>Legionellaceae</taxon>
        <taxon>Legionella</taxon>
    </lineage>
</organism>
<accession>A0A0W0UJ99</accession>